<dbReference type="PANTHER" id="PTHR30486:SF6">
    <property type="entry name" value="TYPE IV PILUS RETRACTATION ATPASE PILT"/>
    <property type="match status" value="1"/>
</dbReference>
<protein>
    <submittedName>
        <fullName evidence="3">Flagella-related ATPase FlaI</fullName>
    </submittedName>
</protein>
<dbReference type="GeneID" id="74568458"/>
<evidence type="ECO:0000256" key="1">
    <source>
        <dbReference type="ARBA" id="ARBA00006611"/>
    </source>
</evidence>
<evidence type="ECO:0000313" key="4">
    <source>
        <dbReference type="Proteomes" id="UP001055553"/>
    </source>
</evidence>
<keyword evidence="3" id="KW-0282">Flagellum</keyword>
<dbReference type="Proteomes" id="UP001055553">
    <property type="component" value="Chromosome"/>
</dbReference>
<gene>
    <name evidence="3" type="ORF">MJ1_0511</name>
</gene>
<dbReference type="PANTHER" id="PTHR30486">
    <property type="entry name" value="TWITCHING MOTILITY PROTEIN PILT"/>
    <property type="match status" value="1"/>
</dbReference>
<sequence length="747" mass="87095">MYNNLEYDIRRDGKERTLYINAKNYQTVATIEDDQNIMEYVLNILSSDPLIDTIIIDQDELISYYDNSIKVLKGFLDVYYLIKDNIANYYQYLLSSNPLYQEIRRIINLLDKEYLKDPIGVYVYVNRFKRKLLSILKKNPDLEKDINNIISFIDKFLIKFESLYFFRYIKPFLIGYEIGNRDIYKRLLMGDIKPKFIDTKYMNKIEDDYNVLESYKIDKFTEVFILKNPEESIFRYYIFPEEYKIFSEETFLSHKAMDILLQYEPKREDYLDTDRLRDIYINTLNNILSKLSSLYNIKLEKDRYEMLKNLILRYTIGFGIVEKIVIDQRIEDLFINPPSGISPVSLQHSDYQMCITNVIPTRKEIESWATKLRLISGRPFDEANPVLDTDLSIGNEILLRVAAISPPLSPTGISYIFRRHRDKPWTLPLFIDNKMLNYLSAGLLSFLVNNGRTILIAGTRGSGKTSLLTALMLEIPRKIRLITVEDTLEIPSDYFIKIGYNIVPLKVKSPFSLKSAELSADEGLRVSLRMGDSAIIVGEVRSKEAQTLYEAMRIGATANAVMGTLHAESPYGVYDRVVNDLGVPKTSFKATDIIVIVNPIKDPSGMKRYRRVLKISEVRKQWENDPLKEKGFVDLMSYDAEKDDLVPSLELLNGDSDILKSVASRVTFLSKSWERIWNMIEAIGLSKKLLVDISKEKNRKDILEADFVVRYNEVFYNFVSKSLEEYNEIVKEYILDNIKKWTYQKLK</sequence>
<reference evidence="4" key="1">
    <citation type="journal article" date="2022" name="Int. J. Syst. Evol. Microbiol.">
        <title>Nanobdella aerobiophila gen. nov., sp. nov., a thermoacidophilic, obligate ectosymbiotic archaeon, and proposal of Nanobdellaceae fam. nov., Nanobdellales ord. nov. and Nanobdellia class. nov.</title>
        <authorList>
            <person name="Kato S."/>
            <person name="Ogasawara A."/>
            <person name="Itoh T."/>
            <person name="Sakai H.D."/>
            <person name="Shimizu M."/>
            <person name="Yuki M."/>
            <person name="Kaneko M."/>
            <person name="Takashina T."/>
            <person name="Ohkuma M."/>
        </authorList>
    </citation>
    <scope>NUCLEOTIDE SEQUENCE [LARGE SCALE GENOMIC DNA]</scope>
    <source>
        <strain evidence="4">MJ1</strain>
    </source>
</reference>
<keyword evidence="3" id="KW-0969">Cilium</keyword>
<dbReference type="KEGG" id="naer:MJ1_0511"/>
<evidence type="ECO:0000259" key="2">
    <source>
        <dbReference type="Pfam" id="PF00437"/>
    </source>
</evidence>
<dbReference type="GO" id="GO:0016887">
    <property type="term" value="F:ATP hydrolysis activity"/>
    <property type="evidence" value="ECO:0007669"/>
    <property type="project" value="InterPro"/>
</dbReference>
<dbReference type="EMBL" id="AP019769">
    <property type="protein sequence ID" value="BBL45664.1"/>
    <property type="molecule type" value="Genomic_DNA"/>
</dbReference>
<feature type="domain" description="Bacterial type II secretion system protein E" evidence="2">
    <location>
        <begin position="328"/>
        <end position="596"/>
    </location>
</feature>
<keyword evidence="3" id="KW-0966">Cell projection</keyword>
<dbReference type="InterPro" id="IPR027417">
    <property type="entry name" value="P-loop_NTPase"/>
</dbReference>
<dbReference type="AlphaFoldDB" id="A0A915T038"/>
<dbReference type="Gene3D" id="3.30.450.380">
    <property type="match status" value="1"/>
</dbReference>
<evidence type="ECO:0000313" key="3">
    <source>
        <dbReference type="EMBL" id="BBL45664.1"/>
    </source>
</evidence>
<proteinExistence type="inferred from homology"/>
<organism evidence="3 4">
    <name type="scientific">Nanobdella aerobiophila</name>
    <dbReference type="NCBI Taxonomy" id="2586965"/>
    <lineage>
        <taxon>Archaea</taxon>
        <taxon>Nanobdellota</taxon>
        <taxon>Nanobdellia</taxon>
        <taxon>Nanobdellales</taxon>
        <taxon>Nanobdellaceae</taxon>
        <taxon>Nanobdella</taxon>
    </lineage>
</organism>
<dbReference type="Gene3D" id="3.40.50.300">
    <property type="entry name" value="P-loop containing nucleotide triphosphate hydrolases"/>
    <property type="match status" value="1"/>
</dbReference>
<dbReference type="InterPro" id="IPR001482">
    <property type="entry name" value="T2SS/T4SS_dom"/>
</dbReference>
<dbReference type="InterPro" id="IPR050921">
    <property type="entry name" value="T4SS_GSP_E_ATPase"/>
</dbReference>
<dbReference type="SMR" id="A0A915T038"/>
<dbReference type="RefSeq" id="WP_258392979.1">
    <property type="nucleotide sequence ID" value="NZ_AP019769.1"/>
</dbReference>
<comment type="similarity">
    <text evidence="1">Belongs to the GSP E family.</text>
</comment>
<keyword evidence="4" id="KW-1185">Reference proteome</keyword>
<dbReference type="SUPFAM" id="SSF52540">
    <property type="entry name" value="P-loop containing nucleoside triphosphate hydrolases"/>
    <property type="match status" value="1"/>
</dbReference>
<name>A0A915T038_9ARCH</name>
<accession>A0A915T038</accession>
<dbReference type="Pfam" id="PF00437">
    <property type="entry name" value="T2SSE"/>
    <property type="match status" value="1"/>
</dbReference>